<keyword evidence="2" id="KW-0732">Signal</keyword>
<reference evidence="3 4" key="1">
    <citation type="submission" date="2023-08" db="EMBL/GenBank/DDBJ databases">
        <authorList>
            <person name="Folkvardsen B D."/>
            <person name="Norman A."/>
        </authorList>
    </citation>
    <scope>NUCLEOTIDE SEQUENCE [LARGE SCALE GENOMIC DNA]</scope>
    <source>
        <strain evidence="3 4">Mu0050</strain>
    </source>
</reference>
<evidence type="ECO:0000256" key="2">
    <source>
        <dbReference type="SAM" id="SignalP"/>
    </source>
</evidence>
<sequence length="324" mass="34053">MTAPKFVRYLSSAAVAAGVGVAVAVGGAPLAHADGTDTASDSKSESTSTESTSSKTEPSTRLGKAAARLEQRVTKVAQNAREARAERAERVAQFDPAEAVKDLQKRFDKAAKAKGIDEDAVEDDVVPADIGAAPETTPERLRLASRAAAAAQTLNPQESPTAAITPDAATSASTGDDTDDLFSNPFRPNDPEPTPAGMFGPFLDIRSAMLDVSPDSIDPFVREGFEAGYRVSQMVPWVNLPIPLLHIAAAAADPEQSVAQVGINQLLLTLPPIGIVYYGYDQAADLANVEVAAAALKETFYSTVWDTLDPLEILHERGQAGLPS</sequence>
<gene>
    <name evidence="3" type="ORF">MU0050_004139</name>
</gene>
<feature type="compositionally biased region" description="Polar residues" evidence="1">
    <location>
        <begin position="152"/>
        <end position="162"/>
    </location>
</feature>
<feature type="chain" id="PRO_5045706413" evidence="2">
    <location>
        <begin position="34"/>
        <end position="324"/>
    </location>
</feature>
<feature type="signal peptide" evidence="2">
    <location>
        <begin position="1"/>
        <end position="33"/>
    </location>
</feature>
<feature type="region of interest" description="Disordered" evidence="1">
    <location>
        <begin position="76"/>
        <end position="97"/>
    </location>
</feature>
<proteinExistence type="predicted"/>
<name>A0ABN9P7T2_9MYCO</name>
<dbReference type="EMBL" id="OY726395">
    <property type="protein sequence ID" value="CAJ1586195.1"/>
    <property type="molecule type" value="Genomic_DNA"/>
</dbReference>
<evidence type="ECO:0000313" key="4">
    <source>
        <dbReference type="Proteomes" id="UP001190466"/>
    </source>
</evidence>
<dbReference type="RefSeq" id="WP_316512224.1">
    <property type="nucleotide sequence ID" value="NZ_OY726395.1"/>
</dbReference>
<feature type="region of interest" description="Disordered" evidence="1">
    <location>
        <begin position="30"/>
        <end position="64"/>
    </location>
</feature>
<evidence type="ECO:0000313" key="3">
    <source>
        <dbReference type="EMBL" id="CAJ1586195.1"/>
    </source>
</evidence>
<evidence type="ECO:0000256" key="1">
    <source>
        <dbReference type="SAM" id="MobiDB-lite"/>
    </source>
</evidence>
<organism evidence="3 4">
    <name type="scientific">[Mycobacterium] wendilense</name>
    <dbReference type="NCBI Taxonomy" id="3064284"/>
    <lineage>
        <taxon>Bacteria</taxon>
        <taxon>Bacillati</taxon>
        <taxon>Actinomycetota</taxon>
        <taxon>Actinomycetes</taxon>
        <taxon>Mycobacteriales</taxon>
        <taxon>Mycobacteriaceae</taxon>
        <taxon>Mycolicibacter</taxon>
    </lineage>
</organism>
<accession>A0ABN9P7T2</accession>
<feature type="compositionally biased region" description="Basic and acidic residues" evidence="1">
    <location>
        <begin position="81"/>
        <end position="97"/>
    </location>
</feature>
<feature type="compositionally biased region" description="Low complexity" evidence="1">
    <location>
        <begin position="36"/>
        <end position="60"/>
    </location>
</feature>
<feature type="region of interest" description="Disordered" evidence="1">
    <location>
        <begin position="149"/>
        <end position="195"/>
    </location>
</feature>
<dbReference type="Proteomes" id="UP001190466">
    <property type="component" value="Chromosome"/>
</dbReference>
<keyword evidence="4" id="KW-1185">Reference proteome</keyword>
<protein>
    <submittedName>
        <fullName evidence="3">Uncharacterized protein</fullName>
    </submittedName>
</protein>